<dbReference type="KEGG" id="ppa:PAS_chr2-2_0479"/>
<gene>
    <name evidence="3" type="ordered locus">PAS_chr2-2_0479</name>
</gene>
<feature type="compositionally biased region" description="Low complexity" evidence="1">
    <location>
        <begin position="17"/>
        <end position="29"/>
    </location>
</feature>
<feature type="compositionally biased region" description="Polar residues" evidence="1">
    <location>
        <begin position="180"/>
        <end position="194"/>
    </location>
</feature>
<evidence type="ECO:0000313" key="4">
    <source>
        <dbReference type="Proteomes" id="UP000000314"/>
    </source>
</evidence>
<feature type="region of interest" description="Disordered" evidence="1">
    <location>
        <begin position="228"/>
        <end position="265"/>
    </location>
</feature>
<organism evidence="3 4">
    <name type="scientific">Komagataella phaffii (strain GS115 / ATCC 20864)</name>
    <name type="common">Yeast</name>
    <name type="synonym">Pichia pastoris</name>
    <dbReference type="NCBI Taxonomy" id="644223"/>
    <lineage>
        <taxon>Eukaryota</taxon>
        <taxon>Fungi</taxon>
        <taxon>Dikarya</taxon>
        <taxon>Ascomycota</taxon>
        <taxon>Saccharomycotina</taxon>
        <taxon>Pichiomycetes</taxon>
        <taxon>Pichiales</taxon>
        <taxon>Pichiaceae</taxon>
        <taxon>Komagataella</taxon>
    </lineage>
</organism>
<dbReference type="RefSeq" id="XP_002491953.1">
    <property type="nucleotide sequence ID" value="XM_002491908.1"/>
</dbReference>
<feature type="region of interest" description="Disordered" evidence="1">
    <location>
        <begin position="1"/>
        <end position="36"/>
    </location>
</feature>
<dbReference type="eggNOG" id="ENOG502REX9">
    <property type="taxonomic scope" value="Eukaryota"/>
</dbReference>
<keyword evidence="2" id="KW-1133">Transmembrane helix</keyword>
<dbReference type="HOGENOM" id="CLU_503535_0_0_1"/>
<accession>C4R2E9</accession>
<dbReference type="Pfam" id="PF08693">
    <property type="entry name" value="SKG6"/>
    <property type="match status" value="2"/>
</dbReference>
<dbReference type="OrthoDB" id="4035953at2759"/>
<dbReference type="STRING" id="644223.C4R2E9"/>
<feature type="compositionally biased region" description="Polar residues" evidence="1">
    <location>
        <begin position="528"/>
        <end position="541"/>
    </location>
</feature>
<dbReference type="InterPro" id="IPR014805">
    <property type="entry name" value="SKG6/TOS2-like"/>
</dbReference>
<keyword evidence="2" id="KW-0812">Transmembrane</keyword>
<protein>
    <submittedName>
        <fullName evidence="3">Uncharacterized protein</fullName>
    </submittedName>
</protein>
<evidence type="ECO:0000256" key="1">
    <source>
        <dbReference type="SAM" id="MobiDB-lite"/>
    </source>
</evidence>
<dbReference type="FunCoup" id="C4R2E9">
    <property type="interactions" value="46"/>
</dbReference>
<keyword evidence="2" id="KW-0472">Membrane</keyword>
<proteinExistence type="predicted"/>
<feature type="compositionally biased region" description="Polar residues" evidence="1">
    <location>
        <begin position="245"/>
        <end position="255"/>
    </location>
</feature>
<dbReference type="Proteomes" id="UP000000314">
    <property type="component" value="Chromosome 2"/>
</dbReference>
<dbReference type="OMA" id="RMKSIYQ"/>
<dbReference type="AlphaFoldDB" id="C4R2E9"/>
<dbReference type="GeneID" id="8198649"/>
<feature type="region of interest" description="Disordered" evidence="1">
    <location>
        <begin position="516"/>
        <end position="541"/>
    </location>
</feature>
<evidence type="ECO:0000256" key="2">
    <source>
        <dbReference type="SAM" id="Phobius"/>
    </source>
</evidence>
<name>C4R2E9_KOMPG</name>
<reference evidence="3 4" key="1">
    <citation type="journal article" date="2009" name="Nat. Biotechnol.">
        <title>Genome sequence of the recombinant protein production host Pichia pastoris.</title>
        <authorList>
            <person name="De Schutter K."/>
            <person name="Lin Y.C."/>
            <person name="Tiels P."/>
            <person name="Van Hecke A."/>
            <person name="Glinka S."/>
            <person name="Weber-Lehmann J."/>
            <person name="Rouze P."/>
            <person name="Van de Peer Y."/>
            <person name="Callewaert N."/>
        </authorList>
    </citation>
    <scope>NUCLEOTIDE SEQUENCE [LARGE SCALE GENOMIC DNA]</scope>
    <source>
        <strain evidence="4">GS115 / ATCC 20864</strain>
    </source>
</reference>
<keyword evidence="4" id="KW-1185">Reference proteome</keyword>
<feature type="region of interest" description="Disordered" evidence="1">
    <location>
        <begin position="180"/>
        <end position="212"/>
    </location>
</feature>
<dbReference type="EMBL" id="FN392320">
    <property type="protein sequence ID" value="CAY69673.1"/>
    <property type="molecule type" value="Genomic_DNA"/>
</dbReference>
<dbReference type="InParanoid" id="C4R2E9"/>
<sequence length="541" mass="60527">MITLSPSPTLYARADETSTTTSSGSRTTTPDCSNHRCDKPSNMSSAAIAVAVVVPVIVVAIVLGSLFYWNYRKNKQEALDDDNPDFNADNTILPDFHYPGDVMKNKTDMNPFEDESLRYPNHMDSFILPYSTETQSKRSLDSYSKNLGDYPAYRQATPSSSTNPMNNGLKSEISLTTFTTGPSMDKLASSTTGIRSPVSKIARESTRTSPVRSLRSLGISLVDENFSKSPVRSHEPEQAFDDGTKQGSTYTVPNDSHQEGPDDEQQVENTFQNNDYSGAQLYDHETGISDNETQHVEDEELSEHLTKEGIPMVPIIPQLPQNSDDEYNNDEFENNNADYLQPQAHEDINSENDDLTAEEAEQIRRMKSVYNTYLKRDPTMTHKKLPIERNSVASSIYPANSTAAPAEQYFPHQQFNFVPQAPAQSQRPLGTKKLNKLKNLPSPHEFNKNRPFSTAQDLTEFQPQRKFSVEKQENPVAVPYNHMDAWNDMRDGASAPHQLRQSIVMLNPVEIQRKEVHKPAGGLRSWKEGSTTGSNPGSPII</sequence>
<feature type="transmembrane region" description="Helical" evidence="2">
    <location>
        <begin position="46"/>
        <end position="69"/>
    </location>
</feature>
<evidence type="ECO:0000313" key="3">
    <source>
        <dbReference type="EMBL" id="CAY69673.1"/>
    </source>
</evidence>